<sequence>MSRTSNLEFVRDPNLYPQDPRNPFRNLRSPSVAPFAVFSLDRLAFGRRIVGLSSDDPLDPQNPHPTLRTAQEPRITPRDPRTQTKRPPDLLQPSDHHRTTPNGPAAAKKPPRPS</sequence>
<feature type="compositionally biased region" description="Basic and acidic residues" evidence="1">
    <location>
        <begin position="75"/>
        <end position="98"/>
    </location>
</feature>
<protein>
    <submittedName>
        <fullName evidence="2">Uncharacterized protein</fullName>
    </submittedName>
</protein>
<dbReference type="AlphaFoldDB" id="A0A5B0RH08"/>
<feature type="region of interest" description="Disordered" evidence="1">
    <location>
        <begin position="51"/>
        <end position="114"/>
    </location>
</feature>
<feature type="region of interest" description="Disordered" evidence="1">
    <location>
        <begin position="1"/>
        <end position="29"/>
    </location>
</feature>
<dbReference type="EMBL" id="VDEP01000203">
    <property type="protein sequence ID" value="KAA1124689.1"/>
    <property type="molecule type" value="Genomic_DNA"/>
</dbReference>
<organism evidence="2 3">
    <name type="scientific">Puccinia graminis f. sp. tritici</name>
    <dbReference type="NCBI Taxonomy" id="56615"/>
    <lineage>
        <taxon>Eukaryota</taxon>
        <taxon>Fungi</taxon>
        <taxon>Dikarya</taxon>
        <taxon>Basidiomycota</taxon>
        <taxon>Pucciniomycotina</taxon>
        <taxon>Pucciniomycetes</taxon>
        <taxon>Pucciniales</taxon>
        <taxon>Pucciniaceae</taxon>
        <taxon>Puccinia</taxon>
    </lineage>
</organism>
<dbReference type="Proteomes" id="UP000325313">
    <property type="component" value="Unassembled WGS sequence"/>
</dbReference>
<evidence type="ECO:0000256" key="1">
    <source>
        <dbReference type="SAM" id="MobiDB-lite"/>
    </source>
</evidence>
<gene>
    <name evidence="2" type="ORF">PGTUg99_029497</name>
</gene>
<evidence type="ECO:0000313" key="3">
    <source>
        <dbReference type="Proteomes" id="UP000325313"/>
    </source>
</evidence>
<name>A0A5B0RH08_PUCGR</name>
<evidence type="ECO:0000313" key="2">
    <source>
        <dbReference type="EMBL" id="KAA1124689.1"/>
    </source>
</evidence>
<accession>A0A5B0RH08</accession>
<proteinExistence type="predicted"/>
<reference evidence="2 3" key="1">
    <citation type="submission" date="2019-05" db="EMBL/GenBank/DDBJ databases">
        <title>Emergence of the Ug99 lineage of the wheat stem rust pathogen through somatic hybridization.</title>
        <authorList>
            <person name="Li F."/>
            <person name="Upadhyaya N.M."/>
            <person name="Sperschneider J."/>
            <person name="Matny O."/>
            <person name="Nguyen-Phuc H."/>
            <person name="Mago R."/>
            <person name="Raley C."/>
            <person name="Miller M.E."/>
            <person name="Silverstein K.A.T."/>
            <person name="Henningsen E."/>
            <person name="Hirsch C.D."/>
            <person name="Visser B."/>
            <person name="Pretorius Z.A."/>
            <person name="Steffenson B.J."/>
            <person name="Schwessinger B."/>
            <person name="Dodds P.N."/>
            <person name="Figueroa M."/>
        </authorList>
    </citation>
    <scope>NUCLEOTIDE SEQUENCE [LARGE SCALE GENOMIC DNA]</scope>
    <source>
        <strain evidence="2 3">Ug99</strain>
    </source>
</reference>
<comment type="caution">
    <text evidence="2">The sequence shown here is derived from an EMBL/GenBank/DDBJ whole genome shotgun (WGS) entry which is preliminary data.</text>
</comment>